<dbReference type="GO" id="GO:0020037">
    <property type="term" value="F:heme binding"/>
    <property type="evidence" value="ECO:0007669"/>
    <property type="project" value="InterPro"/>
</dbReference>
<keyword evidence="5" id="KW-1185">Reference proteome</keyword>
<dbReference type="Proteomes" id="UP001054837">
    <property type="component" value="Unassembled WGS sequence"/>
</dbReference>
<dbReference type="InterPro" id="IPR008974">
    <property type="entry name" value="TRAF-like"/>
</dbReference>
<dbReference type="Pfam" id="PF00067">
    <property type="entry name" value="p450"/>
    <property type="match status" value="1"/>
</dbReference>
<comment type="similarity">
    <text evidence="1">Belongs to the cytochrome P450 family.</text>
</comment>
<keyword evidence="3" id="KW-1133">Transmembrane helix</keyword>
<comment type="caution">
    <text evidence="4">The sequence shown here is derived from an EMBL/GenBank/DDBJ whole genome shotgun (WGS) entry which is preliminary data.</text>
</comment>
<dbReference type="EMBL" id="BPLQ01014384">
    <property type="protein sequence ID" value="GIY79341.1"/>
    <property type="molecule type" value="Genomic_DNA"/>
</dbReference>
<dbReference type="PANTHER" id="PTHR24301:SF2">
    <property type="entry name" value="THROMBOXANE-A SYNTHASE"/>
    <property type="match status" value="1"/>
</dbReference>
<keyword evidence="2" id="KW-0560">Oxidoreductase</keyword>
<dbReference type="SUPFAM" id="SSF49599">
    <property type="entry name" value="TRAF domain-like"/>
    <property type="match status" value="1"/>
</dbReference>
<dbReference type="SUPFAM" id="SSF48264">
    <property type="entry name" value="Cytochrome P450"/>
    <property type="match status" value="1"/>
</dbReference>
<evidence type="ECO:0000256" key="3">
    <source>
        <dbReference type="SAM" id="Phobius"/>
    </source>
</evidence>
<protein>
    <submittedName>
        <fullName evidence="4">Cytochrome P450 2J6</fullName>
    </submittedName>
</protein>
<keyword evidence="3" id="KW-0812">Transmembrane</keyword>
<keyword evidence="2" id="KW-0503">Monooxygenase</keyword>
<accession>A0AAV4W953</accession>
<gene>
    <name evidence="4" type="primary">Cyp2j6_0</name>
    <name evidence="4" type="ORF">CDAR_552931</name>
</gene>
<evidence type="ECO:0000313" key="5">
    <source>
        <dbReference type="Proteomes" id="UP001054837"/>
    </source>
</evidence>
<dbReference type="GO" id="GO:0016705">
    <property type="term" value="F:oxidoreductase activity, acting on paired donors, with incorporation or reduction of molecular oxygen"/>
    <property type="evidence" value="ECO:0007669"/>
    <property type="project" value="InterPro"/>
</dbReference>
<dbReference type="Gene3D" id="1.10.630.10">
    <property type="entry name" value="Cytochrome P450"/>
    <property type="match status" value="1"/>
</dbReference>
<evidence type="ECO:0000256" key="1">
    <source>
        <dbReference type="ARBA" id="ARBA00010617"/>
    </source>
</evidence>
<organism evidence="4 5">
    <name type="scientific">Caerostris darwini</name>
    <dbReference type="NCBI Taxonomy" id="1538125"/>
    <lineage>
        <taxon>Eukaryota</taxon>
        <taxon>Metazoa</taxon>
        <taxon>Ecdysozoa</taxon>
        <taxon>Arthropoda</taxon>
        <taxon>Chelicerata</taxon>
        <taxon>Arachnida</taxon>
        <taxon>Araneae</taxon>
        <taxon>Araneomorphae</taxon>
        <taxon>Entelegynae</taxon>
        <taxon>Araneoidea</taxon>
        <taxon>Araneidae</taxon>
        <taxon>Caerostris</taxon>
    </lineage>
</organism>
<keyword evidence="3" id="KW-0472">Membrane</keyword>
<dbReference type="GO" id="GO:0004497">
    <property type="term" value="F:monooxygenase activity"/>
    <property type="evidence" value="ECO:0007669"/>
    <property type="project" value="UniProtKB-KW"/>
</dbReference>
<dbReference type="PANTHER" id="PTHR24301">
    <property type="entry name" value="THROMBOXANE-A SYNTHASE"/>
    <property type="match status" value="1"/>
</dbReference>
<dbReference type="InterPro" id="IPR001128">
    <property type="entry name" value="Cyt_P450"/>
</dbReference>
<dbReference type="AlphaFoldDB" id="A0AAV4W953"/>
<dbReference type="Gene3D" id="2.60.210.10">
    <property type="entry name" value="Apoptosis, Tumor Necrosis Factor Receptor Associated Protein 2, Chain A"/>
    <property type="match status" value="1"/>
</dbReference>
<evidence type="ECO:0000256" key="2">
    <source>
        <dbReference type="ARBA" id="ARBA00023033"/>
    </source>
</evidence>
<reference evidence="4 5" key="1">
    <citation type="submission" date="2021-06" db="EMBL/GenBank/DDBJ databases">
        <title>Caerostris darwini draft genome.</title>
        <authorList>
            <person name="Kono N."/>
            <person name="Arakawa K."/>
        </authorList>
    </citation>
    <scope>NUCLEOTIDE SEQUENCE [LARGE SCALE GENOMIC DNA]</scope>
</reference>
<dbReference type="InterPro" id="IPR036396">
    <property type="entry name" value="Cyt_P450_sf"/>
</dbReference>
<name>A0AAV4W953_9ARAC</name>
<feature type="transmembrane region" description="Helical" evidence="3">
    <location>
        <begin position="6"/>
        <end position="26"/>
    </location>
</feature>
<dbReference type="GO" id="GO:0005506">
    <property type="term" value="F:iron ion binding"/>
    <property type="evidence" value="ECO:0007669"/>
    <property type="project" value="InterPro"/>
</dbReference>
<sequence>MAYFELTVTNFLAVLVLLVIVVYKWIQNRKLNYPPGPISLPFVGYLPFLMKEGYKKVWNLSKKYGDLFCFYFGPQLVISVNEYEMAKEILSHPMTLARPRILSIFWSEKEVDLDMTRDNNNFVSFYIWKNEQNDTTEKDFELSMLAADGSPLIARKKTKCLFTNQQQGFSKFGRRNEIFEHRKEEFLRNDTLILRCKIWDSELTQNVHFFCSTCPNIYWANVVWTLQQFSTLTPDDEKTAPVKIPTNSDQLMDIKLFLMGPEGEDKIQINLVNPKGSIVEYCSCSVSALDISGRAIESVKKEFFVEDEEDGNEGIIELPPFLSKRILMEQKDRYLPKDTLSLVCEFSCYCGTETYISEGTYYGFEDGHLLKPQLASNCLLALAESDVNVTVV</sequence>
<evidence type="ECO:0000313" key="4">
    <source>
        <dbReference type="EMBL" id="GIY79341.1"/>
    </source>
</evidence>
<proteinExistence type="inferred from homology"/>